<dbReference type="InterPro" id="IPR003140">
    <property type="entry name" value="PLipase/COase/thioEstase"/>
</dbReference>
<proteinExistence type="inferred from homology"/>
<evidence type="ECO:0000256" key="2">
    <source>
        <dbReference type="ARBA" id="ARBA00012423"/>
    </source>
</evidence>
<evidence type="ECO:0000313" key="11">
    <source>
        <dbReference type="EMBL" id="KAL0950161.1"/>
    </source>
</evidence>
<evidence type="ECO:0000256" key="1">
    <source>
        <dbReference type="ARBA" id="ARBA00006499"/>
    </source>
</evidence>
<keyword evidence="6" id="KW-0276">Fatty acid metabolism</keyword>
<evidence type="ECO:0000256" key="9">
    <source>
        <dbReference type="ARBA" id="ARBA00047337"/>
    </source>
</evidence>
<sequence>MNNPGDVEHTDPPKFLSVPAAAHHSATVIFVHGLGDTGHGWKPVADMFRVDPGLSHVKWILPHSPIRAVQANMGMEMPSWFDIYSFGFDSQEDEEGMLESARSINKLISNEVESGTEPERIILAGFSQGATMSLLTGMTSELKLGGIAVLSGWTALRHRLKEIVSPHASSLPVFWGAGTSDTLVKLQFSRDSADFLVNNLGMTYGKKDDCQGLSYIMYDGLGHCTIPCELDDLKAWIKKAIPGDPPR</sequence>
<dbReference type="SUPFAM" id="SSF53474">
    <property type="entry name" value="alpha/beta-Hydrolases"/>
    <property type="match status" value="1"/>
</dbReference>
<evidence type="ECO:0000256" key="7">
    <source>
        <dbReference type="ARBA" id="ARBA00029392"/>
    </source>
</evidence>
<evidence type="ECO:0000256" key="8">
    <source>
        <dbReference type="ARBA" id="ARBA00031195"/>
    </source>
</evidence>
<evidence type="ECO:0000256" key="5">
    <source>
        <dbReference type="ARBA" id="ARBA00022801"/>
    </source>
</evidence>
<comment type="caution">
    <text evidence="11">The sequence shown here is derived from an EMBL/GenBank/DDBJ whole genome shotgun (WGS) entry which is preliminary data.</text>
</comment>
<evidence type="ECO:0000259" key="10">
    <source>
        <dbReference type="Pfam" id="PF02230"/>
    </source>
</evidence>
<organism evidence="11 12">
    <name type="scientific">Hohenbuehelia grisea</name>
    <dbReference type="NCBI Taxonomy" id="104357"/>
    <lineage>
        <taxon>Eukaryota</taxon>
        <taxon>Fungi</taxon>
        <taxon>Dikarya</taxon>
        <taxon>Basidiomycota</taxon>
        <taxon>Agaricomycotina</taxon>
        <taxon>Agaricomycetes</taxon>
        <taxon>Agaricomycetidae</taxon>
        <taxon>Agaricales</taxon>
        <taxon>Pleurotineae</taxon>
        <taxon>Pleurotaceae</taxon>
        <taxon>Hohenbuehelia</taxon>
    </lineage>
</organism>
<dbReference type="PANTHER" id="PTHR10655">
    <property type="entry name" value="LYSOPHOSPHOLIPASE-RELATED"/>
    <property type="match status" value="1"/>
</dbReference>
<evidence type="ECO:0000256" key="6">
    <source>
        <dbReference type="ARBA" id="ARBA00022832"/>
    </source>
</evidence>
<dbReference type="PANTHER" id="PTHR10655:SF17">
    <property type="entry name" value="LYSOPHOSPHOLIPASE-LIKE PROTEIN 1"/>
    <property type="match status" value="1"/>
</dbReference>
<keyword evidence="12" id="KW-1185">Reference proteome</keyword>
<accession>A0ABR3J3D6</accession>
<dbReference type="Proteomes" id="UP001556367">
    <property type="component" value="Unassembled WGS sequence"/>
</dbReference>
<evidence type="ECO:0000256" key="4">
    <source>
        <dbReference type="ARBA" id="ARBA00022487"/>
    </source>
</evidence>
<dbReference type="EC" id="3.1.2.22" evidence="2"/>
<reference evidence="12" key="1">
    <citation type="submission" date="2024-06" db="EMBL/GenBank/DDBJ databases">
        <title>Multi-omics analyses provide insights into the biosynthesis of the anticancer antibiotic pleurotin in Hohenbuehelia grisea.</title>
        <authorList>
            <person name="Weaver J.A."/>
            <person name="Alberti F."/>
        </authorList>
    </citation>
    <scope>NUCLEOTIDE SEQUENCE [LARGE SCALE GENOMIC DNA]</scope>
    <source>
        <strain evidence="12">T-177</strain>
    </source>
</reference>
<dbReference type="Gene3D" id="3.40.50.1820">
    <property type="entry name" value="alpha/beta hydrolase"/>
    <property type="match status" value="1"/>
</dbReference>
<dbReference type="InterPro" id="IPR050565">
    <property type="entry name" value="LYPA1-2/EST-like"/>
</dbReference>
<comment type="function">
    <text evidence="7">Hydrolyzes fatty acids from S-acylated cysteine residues in proteins with a strong preference for palmitoylated G-alpha proteins over other acyl substrates. Mediates the deacylation of G-alpha proteins such as GPA1 in vivo, but has weak or no activity toward palmitoylated Ras proteins. Has weak lysophospholipase activity in vitro; however such activity may not exist in vivo.</text>
</comment>
<protein>
    <recommendedName>
        <fullName evidence="3">Acyl-protein thioesterase 1</fullName>
        <ecNumber evidence="2">3.1.2.22</ecNumber>
    </recommendedName>
    <alternativeName>
        <fullName evidence="8">Palmitoyl-protein hydrolase</fullName>
    </alternativeName>
</protein>
<dbReference type="Pfam" id="PF02230">
    <property type="entry name" value="Abhydrolase_2"/>
    <property type="match status" value="1"/>
</dbReference>
<keyword evidence="6" id="KW-0443">Lipid metabolism</keyword>
<comment type="catalytic activity">
    <reaction evidence="9">
        <text>S-hexadecanoyl-L-cysteinyl-[protein] + H2O = L-cysteinyl-[protein] + hexadecanoate + H(+)</text>
        <dbReference type="Rhea" id="RHEA:19233"/>
        <dbReference type="Rhea" id="RHEA-COMP:10131"/>
        <dbReference type="Rhea" id="RHEA-COMP:11032"/>
        <dbReference type="ChEBI" id="CHEBI:7896"/>
        <dbReference type="ChEBI" id="CHEBI:15377"/>
        <dbReference type="ChEBI" id="CHEBI:15378"/>
        <dbReference type="ChEBI" id="CHEBI:29950"/>
        <dbReference type="ChEBI" id="CHEBI:74151"/>
        <dbReference type="EC" id="3.1.2.22"/>
    </reaction>
</comment>
<dbReference type="InterPro" id="IPR029058">
    <property type="entry name" value="AB_hydrolase_fold"/>
</dbReference>
<dbReference type="EMBL" id="JASNQZ010000012">
    <property type="protein sequence ID" value="KAL0950161.1"/>
    <property type="molecule type" value="Genomic_DNA"/>
</dbReference>
<gene>
    <name evidence="11" type="ORF">HGRIS_010155</name>
</gene>
<feature type="domain" description="Phospholipase/carboxylesterase/thioesterase" evidence="10">
    <location>
        <begin position="20"/>
        <end position="239"/>
    </location>
</feature>
<keyword evidence="4" id="KW-0719">Serine esterase</keyword>
<evidence type="ECO:0000313" key="12">
    <source>
        <dbReference type="Proteomes" id="UP001556367"/>
    </source>
</evidence>
<evidence type="ECO:0000256" key="3">
    <source>
        <dbReference type="ARBA" id="ARBA00014923"/>
    </source>
</evidence>
<comment type="similarity">
    <text evidence="1">Belongs to the AB hydrolase superfamily. AB hydrolase 2 family.</text>
</comment>
<name>A0ABR3J3D6_9AGAR</name>
<keyword evidence="5" id="KW-0378">Hydrolase</keyword>